<comment type="caution">
    <text evidence="1">The sequence shown here is derived from an EMBL/GenBank/DDBJ whole genome shotgun (WGS) entry which is preliminary data.</text>
</comment>
<protein>
    <submittedName>
        <fullName evidence="1">Uncharacterized protein</fullName>
    </submittedName>
</protein>
<name>A0A8T3B926_DENNO</name>
<proteinExistence type="predicted"/>
<sequence>MATNGRQPPMAGVPPEDCRSSGRSMFGVVIGASSSPPAFGDGRMSFNRANVRMNKPLIINEGGLLVNKKEADVIGKGKGFLQEGNHEGFCSNGMAMQRNEDVVNFPSTILKKDANHTADVEERCSVRN</sequence>
<organism evidence="1 2">
    <name type="scientific">Dendrobium nobile</name>
    <name type="common">Orchid</name>
    <dbReference type="NCBI Taxonomy" id="94219"/>
    <lineage>
        <taxon>Eukaryota</taxon>
        <taxon>Viridiplantae</taxon>
        <taxon>Streptophyta</taxon>
        <taxon>Embryophyta</taxon>
        <taxon>Tracheophyta</taxon>
        <taxon>Spermatophyta</taxon>
        <taxon>Magnoliopsida</taxon>
        <taxon>Liliopsida</taxon>
        <taxon>Asparagales</taxon>
        <taxon>Orchidaceae</taxon>
        <taxon>Epidendroideae</taxon>
        <taxon>Malaxideae</taxon>
        <taxon>Dendrobiinae</taxon>
        <taxon>Dendrobium</taxon>
    </lineage>
</organism>
<gene>
    <name evidence="1" type="ORF">KFK09_014852</name>
</gene>
<dbReference type="AlphaFoldDB" id="A0A8T3B926"/>
<reference evidence="1" key="1">
    <citation type="journal article" date="2022" name="Front. Genet.">
        <title>Chromosome-Scale Assembly of the Dendrobium nobile Genome Provides Insights Into the Molecular Mechanism of the Biosynthesis of the Medicinal Active Ingredient of Dendrobium.</title>
        <authorList>
            <person name="Xu Q."/>
            <person name="Niu S.-C."/>
            <person name="Li K.-L."/>
            <person name="Zheng P.-J."/>
            <person name="Zhang X.-J."/>
            <person name="Jia Y."/>
            <person name="Liu Y."/>
            <person name="Niu Y.-X."/>
            <person name="Yu L.-H."/>
            <person name="Chen D.-F."/>
            <person name="Zhang G.-Q."/>
        </authorList>
    </citation>
    <scope>NUCLEOTIDE SEQUENCE</scope>
    <source>
        <tissue evidence="1">Leaf</tissue>
    </source>
</reference>
<evidence type="ECO:0000313" key="2">
    <source>
        <dbReference type="Proteomes" id="UP000829196"/>
    </source>
</evidence>
<accession>A0A8T3B926</accession>
<dbReference type="Proteomes" id="UP000829196">
    <property type="component" value="Unassembled WGS sequence"/>
</dbReference>
<evidence type="ECO:0000313" key="1">
    <source>
        <dbReference type="EMBL" id="KAI0503906.1"/>
    </source>
</evidence>
<dbReference type="EMBL" id="JAGYWB010000011">
    <property type="protein sequence ID" value="KAI0503906.1"/>
    <property type="molecule type" value="Genomic_DNA"/>
</dbReference>
<keyword evidence="2" id="KW-1185">Reference proteome</keyword>